<keyword evidence="9" id="KW-1185">Reference proteome</keyword>
<comment type="subcellular location">
    <subcellularLocation>
        <location evidence="1">Golgi apparatus membrane</location>
        <topology evidence="1">Single-pass type II membrane protein</topology>
    </subcellularLocation>
</comment>
<sequence length="321" mass="36082">MSTTPLPMSTTPPEVVTAFRLFLGRAPNPNTPPQLGSGGVQALHRTLEKSREFRDSPRSIKKPYPWPLRQIMVSQPAKLVYCPIGKNACTFLKSEVARTARPPHIAHILKDIHFLTDHVRTGLQFSDYEPPEVNQMRQGPDYFRFAVLRDPMERLLSAYIEKFVMGRLQPANIHHTKSVVAPVQLAANRKKVDFDEGITFRAFIDYVTHAEAATLDPHWRPQALYLEGLRYDALFRIDQIGQLMEVLEERAGMKLGRQPRNVTGSGRGEDVANAQDLTPARIAAGPKLSKASFYDDAMRHAVETTFAADYVLLNAVQDTPL</sequence>
<dbReference type="PANTHER" id="PTHR12137:SF54">
    <property type="entry name" value="CARBOHYDRATE SULFOTRANSFERASE"/>
    <property type="match status" value="1"/>
</dbReference>
<accession>A0A7W6DTB1</accession>
<dbReference type="InterPro" id="IPR005331">
    <property type="entry name" value="Sulfotransferase"/>
</dbReference>
<proteinExistence type="predicted"/>
<dbReference type="InterPro" id="IPR018011">
    <property type="entry name" value="Carb_sulfotrans_8-10"/>
</dbReference>
<evidence type="ECO:0000256" key="6">
    <source>
        <dbReference type="ARBA" id="ARBA00023136"/>
    </source>
</evidence>
<dbReference type="GO" id="GO:0016020">
    <property type="term" value="C:membrane"/>
    <property type="evidence" value="ECO:0007669"/>
    <property type="project" value="InterPro"/>
</dbReference>
<dbReference type="Pfam" id="PF03567">
    <property type="entry name" value="Sulfotransfer_2"/>
    <property type="match status" value="1"/>
</dbReference>
<keyword evidence="7" id="KW-0325">Glycoprotein</keyword>
<organism evidence="8 9">
    <name type="scientific">Sagittula marina</name>
    <dbReference type="NCBI Taxonomy" id="943940"/>
    <lineage>
        <taxon>Bacteria</taxon>
        <taxon>Pseudomonadati</taxon>
        <taxon>Pseudomonadota</taxon>
        <taxon>Alphaproteobacteria</taxon>
        <taxon>Rhodobacterales</taxon>
        <taxon>Roseobacteraceae</taxon>
        <taxon>Sagittula</taxon>
    </lineage>
</organism>
<gene>
    <name evidence="8" type="ORF">GGQ68_004776</name>
</gene>
<dbReference type="EMBL" id="JACIEJ010000022">
    <property type="protein sequence ID" value="MBB3988419.1"/>
    <property type="molecule type" value="Genomic_DNA"/>
</dbReference>
<dbReference type="PANTHER" id="PTHR12137">
    <property type="entry name" value="CARBOHYDRATE SULFOTRANSFERASE"/>
    <property type="match status" value="1"/>
</dbReference>
<name>A0A7W6DTB1_9RHOB</name>
<evidence type="ECO:0000256" key="5">
    <source>
        <dbReference type="ARBA" id="ARBA00023034"/>
    </source>
</evidence>
<comment type="caution">
    <text evidence="8">The sequence shown here is derived from an EMBL/GenBank/DDBJ whole genome shotgun (WGS) entry which is preliminary data.</text>
</comment>
<evidence type="ECO:0000256" key="4">
    <source>
        <dbReference type="ARBA" id="ARBA00022989"/>
    </source>
</evidence>
<evidence type="ECO:0000313" key="9">
    <source>
        <dbReference type="Proteomes" id="UP000541426"/>
    </source>
</evidence>
<keyword evidence="3" id="KW-0812">Transmembrane</keyword>
<evidence type="ECO:0008006" key="10">
    <source>
        <dbReference type="Google" id="ProtNLM"/>
    </source>
</evidence>
<evidence type="ECO:0000256" key="2">
    <source>
        <dbReference type="ARBA" id="ARBA00022679"/>
    </source>
</evidence>
<evidence type="ECO:0000256" key="3">
    <source>
        <dbReference type="ARBA" id="ARBA00022692"/>
    </source>
</evidence>
<reference evidence="8 9" key="1">
    <citation type="submission" date="2020-08" db="EMBL/GenBank/DDBJ databases">
        <title>Genomic Encyclopedia of Type Strains, Phase IV (KMG-IV): sequencing the most valuable type-strain genomes for metagenomic binning, comparative biology and taxonomic classification.</title>
        <authorList>
            <person name="Goeker M."/>
        </authorList>
    </citation>
    <scope>NUCLEOTIDE SEQUENCE [LARGE SCALE GENOMIC DNA]</scope>
    <source>
        <strain evidence="8 9">DSM 102235</strain>
    </source>
</reference>
<dbReference type="RefSeq" id="WP_183970232.1">
    <property type="nucleotide sequence ID" value="NZ_BAABBZ010000051.1"/>
</dbReference>
<keyword evidence="6" id="KW-0472">Membrane</keyword>
<dbReference type="Proteomes" id="UP000541426">
    <property type="component" value="Unassembled WGS sequence"/>
</dbReference>
<dbReference type="GO" id="GO:0008146">
    <property type="term" value="F:sulfotransferase activity"/>
    <property type="evidence" value="ECO:0007669"/>
    <property type="project" value="InterPro"/>
</dbReference>
<dbReference type="GO" id="GO:0016051">
    <property type="term" value="P:carbohydrate biosynthetic process"/>
    <property type="evidence" value="ECO:0007669"/>
    <property type="project" value="InterPro"/>
</dbReference>
<keyword evidence="5" id="KW-0333">Golgi apparatus</keyword>
<keyword evidence="4" id="KW-1133">Transmembrane helix</keyword>
<keyword evidence="2" id="KW-0808">Transferase</keyword>
<dbReference type="AlphaFoldDB" id="A0A7W6DTB1"/>
<evidence type="ECO:0000256" key="1">
    <source>
        <dbReference type="ARBA" id="ARBA00004323"/>
    </source>
</evidence>
<protein>
    <recommendedName>
        <fullName evidence="10">Sulfotransferase family protein</fullName>
    </recommendedName>
</protein>
<evidence type="ECO:0000313" key="8">
    <source>
        <dbReference type="EMBL" id="MBB3988419.1"/>
    </source>
</evidence>
<evidence type="ECO:0000256" key="7">
    <source>
        <dbReference type="ARBA" id="ARBA00023180"/>
    </source>
</evidence>